<evidence type="ECO:0000313" key="3">
    <source>
        <dbReference type="Proteomes" id="UP001177023"/>
    </source>
</evidence>
<evidence type="ECO:0000313" key="2">
    <source>
        <dbReference type="EMBL" id="CAJ0587176.1"/>
    </source>
</evidence>
<protein>
    <submittedName>
        <fullName evidence="2">Uncharacterized protein</fullName>
    </submittedName>
</protein>
<organism evidence="2 3">
    <name type="scientific">Mesorhabditis spiculigera</name>
    <dbReference type="NCBI Taxonomy" id="96644"/>
    <lineage>
        <taxon>Eukaryota</taxon>
        <taxon>Metazoa</taxon>
        <taxon>Ecdysozoa</taxon>
        <taxon>Nematoda</taxon>
        <taxon>Chromadorea</taxon>
        <taxon>Rhabditida</taxon>
        <taxon>Rhabditina</taxon>
        <taxon>Rhabditomorpha</taxon>
        <taxon>Rhabditoidea</taxon>
        <taxon>Rhabditidae</taxon>
        <taxon>Mesorhabditinae</taxon>
        <taxon>Mesorhabditis</taxon>
    </lineage>
</organism>
<accession>A0AA36DIU6</accession>
<name>A0AA36DIU6_9BILA</name>
<feature type="region of interest" description="Disordered" evidence="1">
    <location>
        <begin position="1"/>
        <end position="81"/>
    </location>
</feature>
<feature type="compositionally biased region" description="Pro residues" evidence="1">
    <location>
        <begin position="54"/>
        <end position="70"/>
    </location>
</feature>
<dbReference type="EMBL" id="CATQJA010002709">
    <property type="protein sequence ID" value="CAJ0587176.1"/>
    <property type="molecule type" value="Genomic_DNA"/>
</dbReference>
<dbReference type="AlphaFoldDB" id="A0AA36DIU6"/>
<comment type="caution">
    <text evidence="2">The sequence shown here is derived from an EMBL/GenBank/DDBJ whole genome shotgun (WGS) entry which is preliminary data.</text>
</comment>
<reference evidence="2" key="1">
    <citation type="submission" date="2023-06" db="EMBL/GenBank/DDBJ databases">
        <authorList>
            <person name="Delattre M."/>
        </authorList>
    </citation>
    <scope>NUCLEOTIDE SEQUENCE</scope>
    <source>
        <strain evidence="2">AF72</strain>
    </source>
</reference>
<dbReference type="Proteomes" id="UP001177023">
    <property type="component" value="Unassembled WGS sequence"/>
</dbReference>
<feature type="compositionally biased region" description="Low complexity" evidence="1">
    <location>
        <begin position="40"/>
        <end position="53"/>
    </location>
</feature>
<feature type="region of interest" description="Disordered" evidence="1">
    <location>
        <begin position="159"/>
        <end position="193"/>
    </location>
</feature>
<keyword evidence="3" id="KW-1185">Reference proteome</keyword>
<dbReference type="PRINTS" id="PR01217">
    <property type="entry name" value="PRICHEXTENSN"/>
</dbReference>
<sequence length="290" mass="31937">MYPPEDFFLLMVEPQGPLDLDKDLPPAQEAPPKRCPSPAPSTSTASTTSTSPTTPNPTPQKYPLPLPAPPIHQQIFPMPPLLTNNPNGPFFSQMLAQLPPHSSAASTALPKLFAPPIPMPPLPYQMPFNPLMPFSIASISSANAPRPIQFPATVELPVKANTSKPTPPPPPPPPPPPAPKIDAREKRKRKIAKMRKESPVWDYIVQRRPFFLLVRKVDGVAAIFREIERLFPLGCGMARVELIELVDKSTPSSQENFEAPPVLEAECLELKFPEDCQPAAKKRRLKTVQS</sequence>
<feature type="compositionally biased region" description="Pro residues" evidence="1">
    <location>
        <begin position="165"/>
        <end position="179"/>
    </location>
</feature>
<evidence type="ECO:0000256" key="1">
    <source>
        <dbReference type="SAM" id="MobiDB-lite"/>
    </source>
</evidence>
<gene>
    <name evidence="2" type="ORF">MSPICULIGERA_LOCUS25153</name>
</gene>
<feature type="non-terminal residue" evidence="2">
    <location>
        <position position="290"/>
    </location>
</feature>
<proteinExistence type="predicted"/>